<organism evidence="2 3">
    <name type="scientific">Thauera sinica</name>
    <dbReference type="NCBI Taxonomy" id="2665146"/>
    <lineage>
        <taxon>Bacteria</taxon>
        <taxon>Pseudomonadati</taxon>
        <taxon>Pseudomonadota</taxon>
        <taxon>Betaproteobacteria</taxon>
        <taxon>Rhodocyclales</taxon>
        <taxon>Zoogloeaceae</taxon>
        <taxon>Thauera</taxon>
    </lineage>
</organism>
<dbReference type="InterPro" id="IPR014111">
    <property type="entry name" value="T4SS_TraF-like"/>
</dbReference>
<keyword evidence="1" id="KW-0732">Signal</keyword>
<name>A0ABW1AW86_9RHOO</name>
<proteinExistence type="predicted"/>
<accession>A0ABW1AW86</accession>
<dbReference type="RefSeq" id="WP_096447997.1">
    <property type="nucleotide sequence ID" value="NZ_JBHSOG010000094.1"/>
</dbReference>
<dbReference type="SUPFAM" id="SSF52833">
    <property type="entry name" value="Thioredoxin-like"/>
    <property type="match status" value="1"/>
</dbReference>
<dbReference type="InterPro" id="IPR036249">
    <property type="entry name" value="Thioredoxin-like_sf"/>
</dbReference>
<keyword evidence="3" id="KW-1185">Reference proteome</keyword>
<protein>
    <submittedName>
        <fullName evidence="2">Conjugal transfer protein TraF</fullName>
    </submittedName>
</protein>
<dbReference type="Proteomes" id="UP001595974">
    <property type="component" value="Unassembled WGS sequence"/>
</dbReference>
<comment type="caution">
    <text evidence="2">The sequence shown here is derived from an EMBL/GenBank/DDBJ whole genome shotgun (WGS) entry which is preliminary data.</text>
</comment>
<sequence>MRAKPPTTCRTARIAAALLVMATALPSPTSWAQGANDATKAVAADPQDAAYWLRNREGWFWYRDPPAAVRRPAPPAPKPPRELADFEAMQRRLEDLKRVAVMNPTDANLTAYMRYQRMVMNKSEHFAERWQRLVWTVPDLDYGLSGRPTNGMAINVFDEQQRERQAQTIKSLAATHGLIFVFRGDCPHCHRFAPILKRFEEEFGFTVLAISMDGRAIPEYPTARPDNGMAARLNATAVPALYLTAPATREIRPVGFGVMSMTDLVERIAALAQDAPAGARQP</sequence>
<reference evidence="3" key="1">
    <citation type="journal article" date="2019" name="Int. J. Syst. Evol. Microbiol.">
        <title>The Global Catalogue of Microorganisms (GCM) 10K type strain sequencing project: providing services to taxonomists for standard genome sequencing and annotation.</title>
        <authorList>
            <consortium name="The Broad Institute Genomics Platform"/>
            <consortium name="The Broad Institute Genome Sequencing Center for Infectious Disease"/>
            <person name="Wu L."/>
            <person name="Ma J."/>
        </authorList>
    </citation>
    <scope>NUCLEOTIDE SEQUENCE [LARGE SCALE GENOMIC DNA]</scope>
    <source>
        <strain evidence="3">SHR3</strain>
    </source>
</reference>
<dbReference type="EMBL" id="JBHSOG010000094">
    <property type="protein sequence ID" value="MFC5771415.1"/>
    <property type="molecule type" value="Genomic_DNA"/>
</dbReference>
<feature type="chain" id="PRO_5046478572" evidence="1">
    <location>
        <begin position="33"/>
        <end position="282"/>
    </location>
</feature>
<evidence type="ECO:0000256" key="1">
    <source>
        <dbReference type="SAM" id="SignalP"/>
    </source>
</evidence>
<dbReference type="NCBIfam" id="TIGR02740">
    <property type="entry name" value="TraF-like"/>
    <property type="match status" value="1"/>
</dbReference>
<dbReference type="Pfam" id="PF13728">
    <property type="entry name" value="TraF"/>
    <property type="match status" value="1"/>
</dbReference>
<gene>
    <name evidence="2" type="primary">traF</name>
    <name evidence="2" type="ORF">ACFPTN_18710</name>
</gene>
<dbReference type="Gene3D" id="3.40.30.10">
    <property type="entry name" value="Glutaredoxin"/>
    <property type="match status" value="1"/>
</dbReference>
<dbReference type="InterPro" id="IPR039555">
    <property type="entry name" value="TraF/TrbB"/>
</dbReference>
<evidence type="ECO:0000313" key="2">
    <source>
        <dbReference type="EMBL" id="MFC5771415.1"/>
    </source>
</evidence>
<evidence type="ECO:0000313" key="3">
    <source>
        <dbReference type="Proteomes" id="UP001595974"/>
    </source>
</evidence>
<feature type="signal peptide" evidence="1">
    <location>
        <begin position="1"/>
        <end position="32"/>
    </location>
</feature>